<dbReference type="PANTHER" id="PTHR14969">
    <property type="entry name" value="SPHINGOSINE-1-PHOSPHATE PHOSPHOHYDROLASE"/>
    <property type="match status" value="1"/>
</dbReference>
<reference evidence="3 4" key="1">
    <citation type="submission" date="2016-01" db="EMBL/GenBank/DDBJ databases">
        <authorList>
            <consortium name="TB Trials Study Group"/>
            <person name="Sutton G."/>
            <person name="Brinkac L."/>
            <person name="Sanka R."/>
            <person name="Adams M."/>
            <person name="Lau E.L."/>
            <person name="Macaden R."/>
            <person name="Grewal H.M.S."/>
        </authorList>
    </citation>
    <scope>NUCLEOTIDE SEQUENCE [LARGE SCALE GENOMIC DNA]</scope>
    <source>
        <strain evidence="3 4">IS-1744</strain>
    </source>
</reference>
<organism evidence="3 4">
    <name type="scientific">Mycobacterium lehmannii</name>
    <dbReference type="NCBI Taxonomy" id="2048550"/>
    <lineage>
        <taxon>Bacteria</taxon>
        <taxon>Bacillati</taxon>
        <taxon>Actinomycetota</taxon>
        <taxon>Actinomycetes</taxon>
        <taxon>Mycobacteriales</taxon>
        <taxon>Mycobacteriaceae</taxon>
        <taxon>Mycobacterium</taxon>
    </lineage>
</organism>
<dbReference type="Gene3D" id="1.20.144.10">
    <property type="entry name" value="Phosphatidic acid phosphatase type 2/haloperoxidase"/>
    <property type="match status" value="1"/>
</dbReference>
<comment type="caution">
    <text evidence="3">The sequence shown here is derived from an EMBL/GenBank/DDBJ whole genome shotgun (WGS) entry which is preliminary data.</text>
</comment>
<gene>
    <name evidence="3" type="ORF">AU192_07460</name>
</gene>
<evidence type="ECO:0000313" key="4">
    <source>
        <dbReference type="Proteomes" id="UP000053707"/>
    </source>
</evidence>
<keyword evidence="1" id="KW-0472">Membrane</keyword>
<dbReference type="PANTHER" id="PTHR14969:SF13">
    <property type="entry name" value="AT30094P"/>
    <property type="match status" value="1"/>
</dbReference>
<accession>A0A101A7E7</accession>
<dbReference type="SUPFAM" id="SSF48317">
    <property type="entry name" value="Acid phosphatase/Vanadium-dependent haloperoxidase"/>
    <property type="match status" value="1"/>
</dbReference>
<dbReference type="Proteomes" id="UP000053707">
    <property type="component" value="Unassembled WGS sequence"/>
</dbReference>
<feature type="transmembrane region" description="Helical" evidence="1">
    <location>
        <begin position="90"/>
        <end position="111"/>
    </location>
</feature>
<dbReference type="RefSeq" id="WP_064396017.1">
    <property type="nucleotide sequence ID" value="NZ_LQIR01000016.1"/>
</dbReference>
<feature type="transmembrane region" description="Helical" evidence="1">
    <location>
        <begin position="158"/>
        <end position="179"/>
    </location>
</feature>
<keyword evidence="1" id="KW-0812">Transmembrane</keyword>
<dbReference type="AlphaFoldDB" id="A0A101A7E7"/>
<keyword evidence="4" id="KW-1185">Reference proteome</keyword>
<dbReference type="CDD" id="cd03392">
    <property type="entry name" value="PAP2_like_2"/>
    <property type="match status" value="1"/>
</dbReference>
<dbReference type="InterPro" id="IPR036938">
    <property type="entry name" value="PAP2/HPO_sf"/>
</dbReference>
<keyword evidence="1" id="KW-1133">Transmembrane helix</keyword>
<dbReference type="EMBL" id="LQIR01000016">
    <property type="protein sequence ID" value="KUI16279.1"/>
    <property type="molecule type" value="Genomic_DNA"/>
</dbReference>
<evidence type="ECO:0000256" key="1">
    <source>
        <dbReference type="SAM" id="Phobius"/>
    </source>
</evidence>
<evidence type="ECO:0000313" key="3">
    <source>
        <dbReference type="EMBL" id="KUI16279.1"/>
    </source>
</evidence>
<protein>
    <recommendedName>
        <fullName evidence="2">Phosphatidic acid phosphatase type 2/haloperoxidase domain-containing protein</fullName>
    </recommendedName>
</protein>
<feature type="transmembrane region" description="Helical" evidence="1">
    <location>
        <begin position="131"/>
        <end position="151"/>
    </location>
</feature>
<dbReference type="SMART" id="SM00014">
    <property type="entry name" value="acidPPc"/>
    <property type="match status" value="1"/>
</dbReference>
<sequence>MASHTPRLVVSALAALTVYALLWIGVAQQWTWLADIDFAALDAFYPIGADHPGWVLGWDIFCLALGPGMFRVVTIALIVVAFVRRRIRTAIFLIVTVELAGLVTEIAKGAADRPRPDTAFVTALGTSFPSGHALGVLVAVFALLTVALPAVRPAARAWLIAAGIAIVTLIGIGRVVLNVHHPTDVLAGWALGYAYFVLCLLLVRPSRPITEADETPEAPGIAH</sequence>
<evidence type="ECO:0000259" key="2">
    <source>
        <dbReference type="SMART" id="SM00014"/>
    </source>
</evidence>
<dbReference type="Pfam" id="PF01569">
    <property type="entry name" value="PAP2"/>
    <property type="match status" value="1"/>
</dbReference>
<name>A0A101A7E7_9MYCO</name>
<feature type="transmembrane region" description="Helical" evidence="1">
    <location>
        <begin position="185"/>
        <end position="203"/>
    </location>
</feature>
<feature type="domain" description="Phosphatidic acid phosphatase type 2/haloperoxidase" evidence="2">
    <location>
        <begin position="89"/>
        <end position="200"/>
    </location>
</feature>
<feature type="transmembrane region" description="Helical" evidence="1">
    <location>
        <begin position="55"/>
        <end position="83"/>
    </location>
</feature>
<proteinExistence type="predicted"/>
<dbReference type="InterPro" id="IPR000326">
    <property type="entry name" value="PAP2/HPO"/>
</dbReference>